<dbReference type="Gene3D" id="3.40.50.2000">
    <property type="entry name" value="Glycogen Phosphorylase B"/>
    <property type="match status" value="1"/>
</dbReference>
<dbReference type="SUPFAM" id="SSF53756">
    <property type="entry name" value="UDP-Glycosyltransferase/glycogen phosphorylase"/>
    <property type="match status" value="1"/>
</dbReference>
<name>A0A6M8FPQ3_9GAMM</name>
<evidence type="ECO:0000313" key="1">
    <source>
        <dbReference type="EMBL" id="QKE62748.1"/>
    </source>
</evidence>
<dbReference type="AlphaFoldDB" id="A0A6M8FPQ3"/>
<dbReference type="EMBL" id="CP053697">
    <property type="protein sequence ID" value="QKE62748.1"/>
    <property type="molecule type" value="Genomic_DNA"/>
</dbReference>
<dbReference type="Proteomes" id="UP000501379">
    <property type="component" value="Chromosome"/>
</dbReference>
<accession>A0A6M8FPQ3</accession>
<reference evidence="1" key="1">
    <citation type="submission" date="2020-07" db="EMBL/GenBank/DDBJ databases">
        <title>Nitrate ammonifying Pseudomonas campi sp. nov. isolated from German agricultural grassland.</title>
        <authorList>
            <person name="Timsy T."/>
            <person name="Ulrich A."/>
            <person name="Spanner T."/>
            <person name="Foesel B."/>
            <person name="Kolb S."/>
            <person name="Horn M.A."/>
            <person name="Behrendt U."/>
        </authorList>
    </citation>
    <scope>NUCLEOTIDE SEQUENCE</scope>
    <source>
        <strain evidence="1">S1-A32-2</strain>
    </source>
</reference>
<organism evidence="1 2">
    <name type="scientific">Aquipseudomonas campi</name>
    <dbReference type="NCBI Taxonomy" id="2731681"/>
    <lineage>
        <taxon>Bacteria</taxon>
        <taxon>Pseudomonadati</taxon>
        <taxon>Pseudomonadota</taxon>
        <taxon>Gammaproteobacteria</taxon>
        <taxon>Pseudomonadales</taxon>
        <taxon>Pseudomonadaceae</taxon>
        <taxon>Aquipseudomonas</taxon>
    </lineage>
</organism>
<gene>
    <name evidence="1" type="ORF">HNE05_05035</name>
</gene>
<sequence>MAARILYLATADARGHLMRAQLLTHALRAKGADVTVLTTSDEGVAFLAEFGIAAEVLSRHYAVQFDEQQNMQRGATDRTVARYLFDPRHMLRDIGKLRRYLARVDLLVNDSFHPALLVMGCLPGWRRKIVHVYGASLRQALQSNFHGRLPAWLARAFAAAIAFELGRARARLQHDFAYLDASETAPGSFNLPTPVALAECPAGLPESCVALYLNPHFRDPALAAGLEQGLAQAGLASLRVGEGYAGRAGWLAHDPRWIDAAAHSALIISAPGMAALSVAQVYRRPILLLVSDQPEQLSNARRAAELGLRHEVLVWRGDVAHFAEQLAAASRRLAAASAGEAPGAGRGHAQQRLDAWADCLLTLPSSGETGRVER</sequence>
<proteinExistence type="predicted"/>
<keyword evidence="2" id="KW-1185">Reference proteome</keyword>
<dbReference type="RefSeq" id="WP_173205036.1">
    <property type="nucleotide sequence ID" value="NZ_CP053697.2"/>
</dbReference>
<evidence type="ECO:0008006" key="3">
    <source>
        <dbReference type="Google" id="ProtNLM"/>
    </source>
</evidence>
<protein>
    <recommendedName>
        <fullName evidence="3">Glycosyltransferase</fullName>
    </recommendedName>
</protein>
<dbReference type="KEGG" id="pcam:HNE05_05035"/>
<evidence type="ECO:0000313" key="2">
    <source>
        <dbReference type="Proteomes" id="UP000501379"/>
    </source>
</evidence>